<evidence type="ECO:0000313" key="2">
    <source>
        <dbReference type="EMBL" id="CUS55341.1"/>
    </source>
</evidence>
<evidence type="ECO:0000259" key="1">
    <source>
        <dbReference type="SMART" id="SM00881"/>
    </source>
</evidence>
<dbReference type="Pfam" id="PF13380">
    <property type="entry name" value="CoA_binding_2"/>
    <property type="match status" value="1"/>
</dbReference>
<dbReference type="SUPFAM" id="SSF51735">
    <property type="entry name" value="NAD(P)-binding Rossmann-fold domains"/>
    <property type="match status" value="1"/>
</dbReference>
<reference evidence="2" key="1">
    <citation type="submission" date="2015-10" db="EMBL/GenBank/DDBJ databases">
        <authorList>
            <person name="Gilbert D.G."/>
        </authorList>
    </citation>
    <scope>NUCLEOTIDE SEQUENCE</scope>
</reference>
<dbReference type="EMBL" id="CZRL01000135">
    <property type="protein sequence ID" value="CUS55341.1"/>
    <property type="molecule type" value="Genomic_DNA"/>
</dbReference>
<dbReference type="InterPro" id="IPR036291">
    <property type="entry name" value="NAD(P)-bd_dom_sf"/>
</dbReference>
<dbReference type="Gene3D" id="3.40.50.720">
    <property type="entry name" value="NAD(P)-binding Rossmann-like Domain"/>
    <property type="match status" value="1"/>
</dbReference>
<proteinExistence type="predicted"/>
<dbReference type="PANTHER" id="PTHR33303">
    <property type="entry name" value="CYTOPLASMIC PROTEIN-RELATED"/>
    <property type="match status" value="1"/>
</dbReference>
<name>A0A160TWS7_9ZZZZ</name>
<feature type="domain" description="CoA-binding" evidence="1">
    <location>
        <begin position="10"/>
        <end position="103"/>
    </location>
</feature>
<dbReference type="InterPro" id="IPR003781">
    <property type="entry name" value="CoA-bd"/>
</dbReference>
<accession>A0A160TWS7</accession>
<dbReference type="AlphaFoldDB" id="A0A160TWS7"/>
<protein>
    <submittedName>
        <fullName evidence="2">Succinyl-CoA synthetase, alpha subunit-related enzymes</fullName>
    </submittedName>
</protein>
<organism evidence="2">
    <name type="scientific">hydrothermal vent metagenome</name>
    <dbReference type="NCBI Taxonomy" id="652676"/>
    <lineage>
        <taxon>unclassified sequences</taxon>
        <taxon>metagenomes</taxon>
        <taxon>ecological metagenomes</taxon>
    </lineage>
</organism>
<gene>
    <name evidence="2" type="ORF">MGWOODY_XGa1565</name>
</gene>
<dbReference type="SMART" id="SM00881">
    <property type="entry name" value="CoA_binding"/>
    <property type="match status" value="1"/>
</dbReference>
<dbReference type="PANTHER" id="PTHR33303:SF2">
    <property type="entry name" value="COA-BINDING DOMAIN-CONTAINING PROTEIN"/>
    <property type="match status" value="1"/>
</dbReference>
<sequence length="156" mass="17410">MTDIDDLRRILNQNTAIAVVGLSANWWRPSFFAAKYLQDHGYRIIPVNPNYEEILGQKCYPALEDIPDPVDVVDVFQRPDVTPPLATSAVAIGAKVFWLQLGVVNEEAASIARDGGLEVVMDRCMKIEHARLMGGLNLFGIKTGIVSSKRPRWLVY</sequence>